<organism evidence="9">
    <name type="scientific">Chlamydomonas euryale</name>
    <dbReference type="NCBI Taxonomy" id="1486919"/>
    <lineage>
        <taxon>Eukaryota</taxon>
        <taxon>Viridiplantae</taxon>
        <taxon>Chlorophyta</taxon>
        <taxon>core chlorophytes</taxon>
        <taxon>Chlorophyceae</taxon>
        <taxon>CS clade</taxon>
        <taxon>Chlamydomonadales</taxon>
        <taxon>Chlamydomonadaceae</taxon>
        <taxon>Chlamydomonas</taxon>
    </lineage>
</organism>
<evidence type="ECO:0000313" key="9">
    <source>
        <dbReference type="EMBL" id="CAD8300584.1"/>
    </source>
</evidence>
<comment type="similarity">
    <text evidence="2">Belongs to the adaptor complexes large subunit family.</text>
</comment>
<gene>
    <name evidence="9" type="ORF">CEUR00632_LOCUS15641</name>
</gene>
<dbReference type="PANTHER" id="PTHR11134">
    <property type="entry name" value="ADAPTOR COMPLEX SUBUNIT BETA FAMILY MEMBER"/>
    <property type="match status" value="1"/>
</dbReference>
<keyword evidence="4" id="KW-0653">Protein transport</keyword>
<evidence type="ECO:0000256" key="4">
    <source>
        <dbReference type="ARBA" id="ARBA00022927"/>
    </source>
</evidence>
<evidence type="ECO:0008006" key="10">
    <source>
        <dbReference type="Google" id="ProtNLM"/>
    </source>
</evidence>
<name>A0A7R9Z186_9CHLO</name>
<keyword evidence="3" id="KW-0813">Transport</keyword>
<dbReference type="GO" id="GO:0012505">
    <property type="term" value="C:endomembrane system"/>
    <property type="evidence" value="ECO:0007669"/>
    <property type="project" value="UniProtKB-SubCell"/>
</dbReference>
<sequence>MGLDDRHPYVRRTAVMGVLKILHTNEAVVHAQGLLEKVHAMLHLDTDPQVLSNCLTVLTAAGESGVLAADATLVYSLTNRIKDFSEWAQCQVLELVALYRPASESEVFDFLNTLEDRMGASNSAVVVAAIKAFLHLTIDMTATHQQVLERVRDPLRSLIGRESPSTAYAAMSHALLLVQRAPFVFEQDYAAFYCRAHDPWYIKKVKMEALAAVASPANVYDIVQELSEYTHDVHAPTARDAVRAIGRIALSVPDAPGVIERLLSFLDGGGADGGPGGGGGGLGEPLCSETVVQLEDVLRRFPEVILVCLPQLSELAPAGLETADARAAFAWIAGQFGKDFADAPTALRRLAAGWAGEQAGVRLALTRAAVQLFLKRPPECRTLLGTVLPLALEDDDPDVRDAAVLYYKLLKADPHSAATVVSPPLMQVAAFSEDLSQEARDAIFREFNTLSVVFRSPAASFVDAALQRGAVAGNAGDGGGGEAAPPADLLGPSGADAAAAMDGGAGGAETMLLDLEDSVEEPTDAGGGGDGGGGGSLDALGCIGLNGGGGGGGTDLSDLLGGVDGGGSGAAGAAAPVAAAPGVAGSTGAGLWGLEDLVPGGGSAASAANPGAAAAALTEDLQLDPTAAVSAAVFQSAWSKCGVAQRSSEQLSAATVEALQANNHRDFSDHMAQAYIMTAASGGTPPTLKFYLFGQVAGAPKALFLVEMSVRTDAQTCDVTVKSTAPAALLPQFMERWSMCLAGFHR</sequence>
<accession>A0A7R9Z186</accession>
<feature type="domain" description="Clathrin/coatomer adaptor adaptin-like N-terminal" evidence="7">
    <location>
        <begin position="3"/>
        <end position="412"/>
    </location>
</feature>
<dbReference type="GO" id="GO:0030131">
    <property type="term" value="C:clathrin adaptor complex"/>
    <property type="evidence" value="ECO:0007669"/>
    <property type="project" value="InterPro"/>
</dbReference>
<proteinExistence type="inferred from homology"/>
<dbReference type="Gene3D" id="1.25.10.10">
    <property type="entry name" value="Leucine-rich Repeat Variant"/>
    <property type="match status" value="1"/>
</dbReference>
<dbReference type="Gene3D" id="3.30.310.10">
    <property type="entry name" value="TATA-Binding Protein"/>
    <property type="match status" value="1"/>
</dbReference>
<dbReference type="InterPro" id="IPR016024">
    <property type="entry name" value="ARM-type_fold"/>
</dbReference>
<dbReference type="InterPro" id="IPR012295">
    <property type="entry name" value="TBP_dom_sf"/>
</dbReference>
<evidence type="ECO:0000256" key="6">
    <source>
        <dbReference type="SAM" id="MobiDB-lite"/>
    </source>
</evidence>
<protein>
    <recommendedName>
        <fullName evidence="10">Beta-adaptin appendage C-terminal subdomain domain-containing protein</fullName>
    </recommendedName>
</protein>
<dbReference type="Pfam" id="PF01602">
    <property type="entry name" value="Adaptin_N"/>
    <property type="match status" value="1"/>
</dbReference>
<reference evidence="9" key="1">
    <citation type="submission" date="2021-01" db="EMBL/GenBank/DDBJ databases">
        <authorList>
            <person name="Corre E."/>
            <person name="Pelletier E."/>
            <person name="Niang G."/>
            <person name="Scheremetjew M."/>
            <person name="Finn R."/>
            <person name="Kale V."/>
            <person name="Holt S."/>
            <person name="Cochrane G."/>
            <person name="Meng A."/>
            <person name="Brown T."/>
            <person name="Cohen L."/>
        </authorList>
    </citation>
    <scope>NUCLEOTIDE SEQUENCE</scope>
    <source>
        <strain evidence="9">CCMP219</strain>
    </source>
</reference>
<dbReference type="InterPro" id="IPR011989">
    <property type="entry name" value="ARM-like"/>
</dbReference>
<evidence type="ECO:0000256" key="1">
    <source>
        <dbReference type="ARBA" id="ARBA00004308"/>
    </source>
</evidence>
<comment type="subcellular location">
    <subcellularLocation>
        <location evidence="1">Endomembrane system</location>
    </subcellularLocation>
</comment>
<dbReference type="EMBL" id="HBEC01033651">
    <property type="protein sequence ID" value="CAD8300584.1"/>
    <property type="molecule type" value="Transcribed_RNA"/>
</dbReference>
<dbReference type="AlphaFoldDB" id="A0A7R9Z186"/>
<dbReference type="SUPFAM" id="SSF48371">
    <property type="entry name" value="ARM repeat"/>
    <property type="match status" value="1"/>
</dbReference>
<evidence type="ECO:0000259" key="8">
    <source>
        <dbReference type="Pfam" id="PF09066"/>
    </source>
</evidence>
<feature type="domain" description="Beta-adaptin appendage C-terminal subdomain" evidence="8">
    <location>
        <begin position="625"/>
        <end position="736"/>
    </location>
</feature>
<dbReference type="Pfam" id="PF09066">
    <property type="entry name" value="B2-adapt-app_C"/>
    <property type="match status" value="1"/>
</dbReference>
<dbReference type="GO" id="GO:0016192">
    <property type="term" value="P:vesicle-mediated transport"/>
    <property type="evidence" value="ECO:0007669"/>
    <property type="project" value="InterPro"/>
</dbReference>
<dbReference type="InterPro" id="IPR015151">
    <property type="entry name" value="B-adaptin_app_sub_C"/>
</dbReference>
<keyword evidence="5" id="KW-0472">Membrane</keyword>
<evidence type="ECO:0000256" key="5">
    <source>
        <dbReference type="ARBA" id="ARBA00023136"/>
    </source>
</evidence>
<dbReference type="InterPro" id="IPR026739">
    <property type="entry name" value="AP_beta"/>
</dbReference>
<dbReference type="GO" id="GO:0006886">
    <property type="term" value="P:intracellular protein transport"/>
    <property type="evidence" value="ECO:0007669"/>
    <property type="project" value="InterPro"/>
</dbReference>
<feature type="compositionally biased region" description="Low complexity" evidence="6">
    <location>
        <begin position="483"/>
        <end position="501"/>
    </location>
</feature>
<evidence type="ECO:0000259" key="7">
    <source>
        <dbReference type="Pfam" id="PF01602"/>
    </source>
</evidence>
<feature type="region of interest" description="Disordered" evidence="6">
    <location>
        <begin position="475"/>
        <end position="501"/>
    </location>
</feature>
<dbReference type="InterPro" id="IPR002553">
    <property type="entry name" value="Clathrin/coatomer_adapt-like_N"/>
</dbReference>
<evidence type="ECO:0000256" key="3">
    <source>
        <dbReference type="ARBA" id="ARBA00022448"/>
    </source>
</evidence>
<evidence type="ECO:0000256" key="2">
    <source>
        <dbReference type="ARBA" id="ARBA00006613"/>
    </source>
</evidence>